<organism evidence="1 2">
    <name type="scientific">Chaenocephalus aceratus</name>
    <name type="common">Blackfin icefish</name>
    <name type="synonym">Chaenichthys aceratus</name>
    <dbReference type="NCBI Taxonomy" id="36190"/>
    <lineage>
        <taxon>Eukaryota</taxon>
        <taxon>Metazoa</taxon>
        <taxon>Chordata</taxon>
        <taxon>Craniata</taxon>
        <taxon>Vertebrata</taxon>
        <taxon>Euteleostomi</taxon>
        <taxon>Actinopterygii</taxon>
        <taxon>Neopterygii</taxon>
        <taxon>Teleostei</taxon>
        <taxon>Neoteleostei</taxon>
        <taxon>Acanthomorphata</taxon>
        <taxon>Eupercaria</taxon>
        <taxon>Perciformes</taxon>
        <taxon>Notothenioidei</taxon>
        <taxon>Channichthyidae</taxon>
        <taxon>Chaenocephalus</taxon>
    </lineage>
</organism>
<reference evidence="1" key="1">
    <citation type="submission" date="2022-05" db="EMBL/GenBank/DDBJ databases">
        <title>Chromosome-level genome of Chaenocephalus aceratus.</title>
        <authorList>
            <person name="Park H."/>
        </authorList>
    </citation>
    <scope>NUCLEOTIDE SEQUENCE</scope>
    <source>
        <strain evidence="1">KU_202001</strain>
    </source>
</reference>
<feature type="non-terminal residue" evidence="1">
    <location>
        <position position="1"/>
    </location>
</feature>
<name>A0ACB9X269_CHAAC</name>
<feature type="non-terminal residue" evidence="1">
    <location>
        <position position="96"/>
    </location>
</feature>
<evidence type="ECO:0000313" key="1">
    <source>
        <dbReference type="EMBL" id="KAI4819965.1"/>
    </source>
</evidence>
<proteinExistence type="predicted"/>
<sequence length="96" mass="10537">ASGMCNNIRDSSEKQEWQREGKEQHLVSFSSTLRSFYLGSWYLKTSVSVPPQVSPPPPSPPPASDSTSAGERSPDGCHRWAFPSELPTTAQCVLSR</sequence>
<keyword evidence="2" id="KW-1185">Reference proteome</keyword>
<evidence type="ECO:0000313" key="2">
    <source>
        <dbReference type="Proteomes" id="UP001057452"/>
    </source>
</evidence>
<accession>A0ACB9X269</accession>
<comment type="caution">
    <text evidence="1">The sequence shown here is derived from an EMBL/GenBank/DDBJ whole genome shotgun (WGS) entry which is preliminary data.</text>
</comment>
<dbReference type="EMBL" id="CM043793">
    <property type="protein sequence ID" value="KAI4819965.1"/>
    <property type="molecule type" value="Genomic_DNA"/>
</dbReference>
<dbReference type="Proteomes" id="UP001057452">
    <property type="component" value="Chromosome 9"/>
</dbReference>
<protein>
    <submittedName>
        <fullName evidence="1">Uncharacterized protein</fullName>
    </submittedName>
</protein>
<gene>
    <name evidence="1" type="ORF">KUCAC02_027965</name>
</gene>